<dbReference type="Proteomes" id="UP000504635">
    <property type="component" value="Unplaced"/>
</dbReference>
<evidence type="ECO:0000256" key="9">
    <source>
        <dbReference type="ARBA" id="ARBA00023098"/>
    </source>
</evidence>
<dbReference type="KEGG" id="soy:115875013"/>
<evidence type="ECO:0000256" key="5">
    <source>
        <dbReference type="ARBA" id="ARBA00022824"/>
    </source>
</evidence>
<dbReference type="GO" id="GO:0005789">
    <property type="term" value="C:endoplasmic reticulum membrane"/>
    <property type="evidence" value="ECO:0007669"/>
    <property type="project" value="TreeGrafter"/>
</dbReference>
<evidence type="ECO:0000313" key="15">
    <source>
        <dbReference type="Proteomes" id="UP000504635"/>
    </source>
</evidence>
<dbReference type="SUPFAM" id="SSF51735">
    <property type="entry name" value="NAD(P)-binding Rossmann-fold domains"/>
    <property type="match status" value="1"/>
</dbReference>
<protein>
    <recommendedName>
        <fullName evidence="10">3-dehydrosphinganine reductase</fullName>
        <ecNumber evidence="10">1.1.1.102</ecNumber>
    </recommendedName>
</protein>
<dbReference type="GO" id="GO:0047560">
    <property type="term" value="F:3-dehydrosphinganine reductase activity"/>
    <property type="evidence" value="ECO:0007669"/>
    <property type="project" value="UniProtKB-EC"/>
</dbReference>
<comment type="similarity">
    <text evidence="4 13">Belongs to the short-chain dehydrogenases/reductases (SDR) family.</text>
</comment>
<dbReference type="InParanoid" id="A0A6J2X4U1"/>
<comment type="catalytic activity">
    <reaction evidence="12">
        <text>sphinganine + NADP(+) = 3-oxosphinganine + NADPH + H(+)</text>
        <dbReference type="Rhea" id="RHEA:22640"/>
        <dbReference type="ChEBI" id="CHEBI:15378"/>
        <dbReference type="ChEBI" id="CHEBI:57783"/>
        <dbReference type="ChEBI" id="CHEBI:57817"/>
        <dbReference type="ChEBI" id="CHEBI:58299"/>
        <dbReference type="ChEBI" id="CHEBI:58349"/>
        <dbReference type="EC" id="1.1.1.102"/>
    </reaction>
    <physiologicalReaction direction="right-to-left" evidence="12">
        <dbReference type="Rhea" id="RHEA:22642"/>
    </physiologicalReaction>
</comment>
<keyword evidence="9" id="KW-0443">Lipid metabolism</keyword>
<dbReference type="PRINTS" id="PR00081">
    <property type="entry name" value="GDHRDH"/>
</dbReference>
<accession>A0A6J2X4U1</accession>
<dbReference type="InterPro" id="IPR045022">
    <property type="entry name" value="KDSR-like"/>
</dbReference>
<evidence type="ECO:0000256" key="7">
    <source>
        <dbReference type="ARBA" id="ARBA00022919"/>
    </source>
</evidence>
<organism evidence="15 16">
    <name type="scientific">Sitophilus oryzae</name>
    <name type="common">Rice weevil</name>
    <name type="synonym">Curculio oryzae</name>
    <dbReference type="NCBI Taxonomy" id="7048"/>
    <lineage>
        <taxon>Eukaryota</taxon>
        <taxon>Metazoa</taxon>
        <taxon>Ecdysozoa</taxon>
        <taxon>Arthropoda</taxon>
        <taxon>Hexapoda</taxon>
        <taxon>Insecta</taxon>
        <taxon>Pterygota</taxon>
        <taxon>Neoptera</taxon>
        <taxon>Endopterygota</taxon>
        <taxon>Coleoptera</taxon>
        <taxon>Polyphaga</taxon>
        <taxon>Cucujiformia</taxon>
        <taxon>Curculionidae</taxon>
        <taxon>Dryophthorinae</taxon>
        <taxon>Sitophilus</taxon>
    </lineage>
</organism>
<dbReference type="FunCoup" id="A0A6J2X4U1">
    <property type="interactions" value="983"/>
</dbReference>
<comment type="function">
    <text evidence="11">Catalyzes the reduction of 3'-oxosphinganine (3-ketodihydrosphingosine/KDS) to sphinganine (dihydrosphingosine/DHS), the second step of de novo sphingolipid biosynthesis.</text>
</comment>
<dbReference type="PANTHER" id="PTHR43550">
    <property type="entry name" value="3-KETODIHYDROSPHINGOSINE REDUCTASE"/>
    <property type="match status" value="1"/>
</dbReference>
<dbReference type="EC" id="1.1.1.102" evidence="10"/>
<proteinExistence type="inferred from homology"/>
<keyword evidence="14" id="KW-0472">Membrane</keyword>
<evidence type="ECO:0000256" key="4">
    <source>
        <dbReference type="ARBA" id="ARBA00006484"/>
    </source>
</evidence>
<keyword evidence="6" id="KW-0521">NADP</keyword>
<comment type="subcellular location">
    <subcellularLocation>
        <location evidence="1">Endoplasmic reticulum</location>
    </subcellularLocation>
</comment>
<dbReference type="GeneID" id="115875013"/>
<dbReference type="PRINTS" id="PR00080">
    <property type="entry name" value="SDRFAMILY"/>
</dbReference>
<keyword evidence="14" id="KW-0812">Transmembrane</keyword>
<evidence type="ECO:0000256" key="6">
    <source>
        <dbReference type="ARBA" id="ARBA00022857"/>
    </source>
</evidence>
<evidence type="ECO:0000256" key="10">
    <source>
        <dbReference type="ARBA" id="ARBA00026112"/>
    </source>
</evidence>
<evidence type="ECO:0000256" key="3">
    <source>
        <dbReference type="ARBA" id="ARBA00004991"/>
    </source>
</evidence>
<dbReference type="GO" id="GO:0030148">
    <property type="term" value="P:sphingolipid biosynthetic process"/>
    <property type="evidence" value="ECO:0007669"/>
    <property type="project" value="InterPro"/>
</dbReference>
<dbReference type="CDD" id="cd08939">
    <property type="entry name" value="KDSR-like_SDR_c"/>
    <property type="match status" value="1"/>
</dbReference>
<dbReference type="OrthoDB" id="37659at2759"/>
<evidence type="ECO:0000256" key="2">
    <source>
        <dbReference type="ARBA" id="ARBA00004760"/>
    </source>
</evidence>
<keyword evidence="5" id="KW-0256">Endoplasmic reticulum</keyword>
<evidence type="ECO:0000256" key="13">
    <source>
        <dbReference type="RuleBase" id="RU000363"/>
    </source>
</evidence>
<dbReference type="InterPro" id="IPR002347">
    <property type="entry name" value="SDR_fam"/>
</dbReference>
<feature type="transmembrane region" description="Helical" evidence="14">
    <location>
        <begin position="164"/>
        <end position="183"/>
    </location>
</feature>
<evidence type="ECO:0000256" key="8">
    <source>
        <dbReference type="ARBA" id="ARBA00023002"/>
    </source>
</evidence>
<dbReference type="InterPro" id="IPR036291">
    <property type="entry name" value="NAD(P)-bd_dom_sf"/>
</dbReference>
<dbReference type="Gene3D" id="3.40.50.720">
    <property type="entry name" value="NAD(P)-binding Rossmann-like Domain"/>
    <property type="match status" value="1"/>
</dbReference>
<keyword evidence="7" id="KW-0746">Sphingolipid metabolism</keyword>
<reference evidence="16" key="1">
    <citation type="submission" date="2025-08" db="UniProtKB">
        <authorList>
            <consortium name="RefSeq"/>
        </authorList>
    </citation>
    <scope>IDENTIFICATION</scope>
    <source>
        <tissue evidence="16">Gonads</tissue>
    </source>
</reference>
<dbReference type="Pfam" id="PF00106">
    <property type="entry name" value="adh_short"/>
    <property type="match status" value="1"/>
</dbReference>
<name>A0A6J2X4U1_SITOR</name>
<dbReference type="RefSeq" id="XP_030746188.1">
    <property type="nucleotide sequence ID" value="XM_030890328.1"/>
</dbReference>
<evidence type="ECO:0000256" key="1">
    <source>
        <dbReference type="ARBA" id="ARBA00004240"/>
    </source>
</evidence>
<comment type="pathway">
    <text evidence="3">Sphingolipid metabolism.</text>
</comment>
<evidence type="ECO:0000256" key="11">
    <source>
        <dbReference type="ARBA" id="ARBA00044737"/>
    </source>
</evidence>
<comment type="pathway">
    <text evidence="2">Lipid metabolism; sphingolipid metabolism.</text>
</comment>
<keyword evidence="8" id="KW-0560">Oxidoreductase</keyword>
<dbReference type="AlphaFoldDB" id="A0A6J2X4U1"/>
<dbReference type="FunFam" id="3.40.50.720:FF:000165">
    <property type="entry name" value="3-ketodihydrosphingosine reductase"/>
    <property type="match status" value="1"/>
</dbReference>
<keyword evidence="15" id="KW-1185">Reference proteome</keyword>
<sequence length="324" mass="35803">MIYIILCLILCGVVFYKSTIYKRHRRSLWNKHVAITGGSSGIGKAFAILAAKEGAHVTLLARNVDRLEEARNEIKQNTVTQDQIISKVPVDVSCPEAVENNLLEIEETIGPVYMLVNCAGFAVCGKLEDLSERDIKALVDVNLMGTIYAIRAVLPKFKKRREGIIVMTSSAVGLMGMFGYSVYSACKFALRGLAESLVMELKPYNVTVTLALPPDTDTPGFENENKSKPKETKLMSESGGLYKPEVVAKQLLEDALKGNFFSYVGLESFILTTLCVGMTSVNSVLELLLQICLLGPLRLIGTYYIKNFEKIVAKCFSENHVQEK</sequence>
<dbReference type="GO" id="GO:0006666">
    <property type="term" value="P:3-keto-sphinganine metabolic process"/>
    <property type="evidence" value="ECO:0007669"/>
    <property type="project" value="InterPro"/>
</dbReference>
<keyword evidence="14" id="KW-1133">Transmembrane helix</keyword>
<evidence type="ECO:0000313" key="16">
    <source>
        <dbReference type="RefSeq" id="XP_030746188.1"/>
    </source>
</evidence>
<dbReference type="PANTHER" id="PTHR43550:SF3">
    <property type="entry name" value="3-KETODIHYDROSPHINGOSINE REDUCTASE"/>
    <property type="match status" value="1"/>
</dbReference>
<evidence type="ECO:0000256" key="14">
    <source>
        <dbReference type="SAM" id="Phobius"/>
    </source>
</evidence>
<evidence type="ECO:0000256" key="12">
    <source>
        <dbReference type="ARBA" id="ARBA00048930"/>
    </source>
</evidence>
<gene>
    <name evidence="16" type="primary">LOC115875013</name>
</gene>